<sequence>MVYQGGLGATNIKRSKMQKLVKLWQNIDTLKYHLYPSLLLQGKDVTAYNALLDTLLSTKLQAQSQKNENKSFSQYQHSFGGDFFQIMPSTVRGFSVSIKNHDITIHLKKMVTTIDPNPFCKVEFRASFLQRYGYISAIQKVNKFLRDFIISHYTIKISEIHLQCDIQGHNFTVLDFHRTKSKTRNNRYYDDEIGCDSFYYSGRNFQGFMKGGGDYLMRVYNKTKEIKKFPNKGFIEGLWRTNKDYDETKEVFRIEFQIRREKLKNMVIDGQILDGFEIILNNLNNLWGRCLEDFSLRDISDQDTTEIMLGFKTLKNGTQKMLTTDAVRQRFTRSEVHPLWAVIGTFNGHYQTAKIDTFVKPFTTDFIYVHNAFKAFLSTSLSHFGDLRPATIEEALTKVQEYTQSKHEKTVLEDVYSKRLDRFNKLEIYNPDDEKLYANKHYFVNRVFDTIDQTYNALHDVGVGQNDEFIEKISQCYGA</sequence>
<accession>A0AA86E2Y9</accession>
<evidence type="ECO:0000313" key="2">
    <source>
        <dbReference type="EMBL" id="AHJ13242.1"/>
    </source>
</evidence>
<dbReference type="AlphaFoldDB" id="A0AA86E2Y9"/>
<dbReference type="Proteomes" id="UP000019322">
    <property type="component" value="Chromosome"/>
</dbReference>
<reference evidence="2 3" key="1">
    <citation type="journal article" date="2014" name="Environ. Microbiol.">
        <title>Insights into organohalide respiration and the versatile catabolism of Sulfurospirillum multivorans gained from comparative genomics and physiological studies.</title>
        <authorList>
            <person name="Goris T."/>
            <person name="Schubert T."/>
            <person name="Gadkari J."/>
            <person name="Wubet T."/>
            <person name="Tarkka M."/>
            <person name="Buscot F."/>
            <person name="Adrian L."/>
            <person name="Diekert G."/>
        </authorList>
    </citation>
    <scope>NUCLEOTIDE SEQUENCE [LARGE SCALE GENOMIC DNA]</scope>
    <source>
        <strain evidence="3">DM 12446 / JCM 15788 / NBRC 109480</strain>
        <strain evidence="2">DSM 12446</strain>
    </source>
</reference>
<gene>
    <name evidence="1" type="ORF">SMUL_1066</name>
    <name evidence="2" type="ORF">SMUL_1987</name>
</gene>
<dbReference type="EMBL" id="CP007201">
    <property type="protein sequence ID" value="AHJ13242.1"/>
    <property type="molecule type" value="Genomic_DNA"/>
</dbReference>
<organism evidence="2 3">
    <name type="scientific">Sulfurospirillum multivorans (strain DM 12446 / JCM 15788 / NBRC 109480)</name>
    <dbReference type="NCBI Taxonomy" id="1150621"/>
    <lineage>
        <taxon>Bacteria</taxon>
        <taxon>Pseudomonadati</taxon>
        <taxon>Campylobacterota</taxon>
        <taxon>Epsilonproteobacteria</taxon>
        <taxon>Campylobacterales</taxon>
        <taxon>Sulfurospirillaceae</taxon>
        <taxon>Sulfurospirillum</taxon>
    </lineage>
</organism>
<dbReference type="KEGG" id="smul:SMUL_1987"/>
<evidence type="ECO:0000313" key="1">
    <source>
        <dbReference type="EMBL" id="AHJ12332.1"/>
    </source>
</evidence>
<name>A0AA86E2Y9_SULMK</name>
<dbReference type="KEGG" id="smul:SMUL_1066"/>
<dbReference type="EMBL" id="CP007201">
    <property type="protein sequence ID" value="AHJ12332.1"/>
    <property type="molecule type" value="Genomic_DNA"/>
</dbReference>
<proteinExistence type="predicted"/>
<protein>
    <submittedName>
        <fullName evidence="2">Uncharacterized protein</fullName>
    </submittedName>
</protein>
<evidence type="ECO:0000313" key="3">
    <source>
        <dbReference type="Proteomes" id="UP000019322"/>
    </source>
</evidence>